<evidence type="ECO:0000313" key="1">
    <source>
        <dbReference type="EMBL" id="AUG55720.1"/>
    </source>
</evidence>
<organism evidence="2 4">
    <name type="scientific">Thalassospira marina</name>
    <dbReference type="NCBI Taxonomy" id="2048283"/>
    <lineage>
        <taxon>Bacteria</taxon>
        <taxon>Pseudomonadati</taxon>
        <taxon>Pseudomonadota</taxon>
        <taxon>Alphaproteobacteria</taxon>
        <taxon>Rhodospirillales</taxon>
        <taxon>Thalassospiraceae</taxon>
        <taxon>Thalassospira</taxon>
    </lineage>
</organism>
<dbReference type="Proteomes" id="UP000233458">
    <property type="component" value="Plasmid pCSC3H3"/>
</dbReference>
<evidence type="ECO:0000313" key="3">
    <source>
        <dbReference type="Proteomes" id="UP000233458"/>
    </source>
</evidence>
<dbReference type="OrthoDB" id="7362904at2"/>
<gene>
    <name evidence="2" type="ORF">COO20_12830</name>
    <name evidence="1" type="ORF">CSC3H3_23010</name>
</gene>
<dbReference type="EMBL" id="NWTK01000007">
    <property type="protein sequence ID" value="PKR53885.1"/>
    <property type="molecule type" value="Genomic_DNA"/>
</dbReference>
<geneLocation type="plasmid" evidence="1">
    <name>pCSC3H3</name>
</geneLocation>
<proteinExistence type="predicted"/>
<dbReference type="RefSeq" id="WP_101267089.1">
    <property type="nucleotide sequence ID" value="NZ_CP024200.1"/>
</dbReference>
<dbReference type="AlphaFoldDB" id="A0A2N3KTK5"/>
<reference evidence="1 3" key="2">
    <citation type="submission" date="2017-10" db="EMBL/GenBank/DDBJ databases">
        <title>Biodiversity and function of Thalassospira species in the particle-attached aromatic-hydrocarbon-degrading consortia from the surface seawater of the China South Sea.</title>
        <authorList>
            <person name="Dong C."/>
            <person name="Liu R."/>
            <person name="Shao Z."/>
        </authorList>
    </citation>
    <scope>NUCLEOTIDE SEQUENCE [LARGE SCALE GENOMIC DNA]</scope>
    <source>
        <strain evidence="1 3">CSC3H3</strain>
        <plasmid evidence="1">pCSC3H3</plasmid>
        <plasmid evidence="3">pcsc3h3</plasmid>
    </source>
</reference>
<protein>
    <submittedName>
        <fullName evidence="2">Uncharacterized protein</fullName>
    </submittedName>
</protein>
<name>A0A2N3KTK5_9PROT</name>
<reference evidence="2 4" key="1">
    <citation type="submission" date="2017-09" db="EMBL/GenBank/DDBJ databases">
        <title>Biodiversity and function of Thalassospira species in the particle-attached aromatic-hydrocarbon-degrading consortia from the surface seawater of the South China Sea.</title>
        <authorList>
            <person name="Dong C."/>
            <person name="Liu R."/>
            <person name="Shao Z."/>
        </authorList>
    </citation>
    <scope>NUCLEOTIDE SEQUENCE [LARGE SCALE GENOMIC DNA]</scope>
    <source>
        <strain evidence="2 4">CSC1P2</strain>
    </source>
</reference>
<evidence type="ECO:0000313" key="4">
    <source>
        <dbReference type="Proteomes" id="UP000233597"/>
    </source>
</evidence>
<keyword evidence="1" id="KW-0614">Plasmid</keyword>
<dbReference type="Proteomes" id="UP000233597">
    <property type="component" value="Unassembled WGS sequence"/>
</dbReference>
<sequence length="123" mass="14604">MQPLNRANEQGRDRKAPPIHMVSMGEALQRCQNVFVEWNEDGNEFAAFLPRDRGFDLLSACEKMTLADRAPIDSFEIWPMCRLLTQPTLNRLWGQVRRLREFNNYRMWSMEFARWGYTAGFER</sequence>
<geneLocation type="plasmid" evidence="3">
    <name>pcsc3h3</name>
</geneLocation>
<dbReference type="KEGG" id="thac:CSC3H3_23010"/>
<dbReference type="EMBL" id="CP024200">
    <property type="protein sequence ID" value="AUG55720.1"/>
    <property type="molecule type" value="Genomic_DNA"/>
</dbReference>
<accession>A0A2N3KTK5</accession>
<keyword evidence="3" id="KW-1185">Reference proteome</keyword>
<evidence type="ECO:0000313" key="2">
    <source>
        <dbReference type="EMBL" id="PKR53885.1"/>
    </source>
</evidence>